<keyword evidence="4" id="KW-1185">Reference proteome</keyword>
<reference evidence="3 4" key="1">
    <citation type="submission" date="2024-02" db="EMBL/GenBank/DDBJ databases">
        <authorList>
            <person name="Chen Y."/>
            <person name="Shah S."/>
            <person name="Dougan E. K."/>
            <person name="Thang M."/>
            <person name="Chan C."/>
        </authorList>
    </citation>
    <scope>NUCLEOTIDE SEQUENCE [LARGE SCALE GENOMIC DNA]</scope>
</reference>
<evidence type="ECO:0000313" key="3">
    <source>
        <dbReference type="EMBL" id="CAK9006953.1"/>
    </source>
</evidence>
<organism evidence="3 4">
    <name type="scientific">Durusdinium trenchii</name>
    <dbReference type="NCBI Taxonomy" id="1381693"/>
    <lineage>
        <taxon>Eukaryota</taxon>
        <taxon>Sar</taxon>
        <taxon>Alveolata</taxon>
        <taxon>Dinophyceae</taxon>
        <taxon>Suessiales</taxon>
        <taxon>Symbiodiniaceae</taxon>
        <taxon>Durusdinium</taxon>
    </lineage>
</organism>
<name>A0ABP0IY03_9DINO</name>
<dbReference type="EMBL" id="CAXAMM010005335">
    <property type="protein sequence ID" value="CAK9006953.1"/>
    <property type="molecule type" value="Genomic_DNA"/>
</dbReference>
<dbReference type="SUPFAM" id="SSF50729">
    <property type="entry name" value="PH domain-like"/>
    <property type="match status" value="1"/>
</dbReference>
<feature type="compositionally biased region" description="Basic and acidic residues" evidence="1">
    <location>
        <begin position="1295"/>
        <end position="1342"/>
    </location>
</feature>
<feature type="domain" description="PH" evidence="2">
    <location>
        <begin position="892"/>
        <end position="1004"/>
    </location>
</feature>
<evidence type="ECO:0000256" key="1">
    <source>
        <dbReference type="SAM" id="MobiDB-lite"/>
    </source>
</evidence>
<feature type="region of interest" description="Disordered" evidence="1">
    <location>
        <begin position="862"/>
        <end position="882"/>
    </location>
</feature>
<proteinExistence type="predicted"/>
<feature type="region of interest" description="Disordered" evidence="1">
    <location>
        <begin position="700"/>
        <end position="721"/>
    </location>
</feature>
<protein>
    <submittedName>
        <fullName evidence="3">Dynein heavy chain-like protein PF11_0240</fullName>
    </submittedName>
</protein>
<feature type="region of interest" description="Disordered" evidence="1">
    <location>
        <begin position="1020"/>
        <end position="1070"/>
    </location>
</feature>
<dbReference type="InterPro" id="IPR001849">
    <property type="entry name" value="PH_domain"/>
</dbReference>
<dbReference type="PANTHER" id="PTHR38758">
    <property type="entry name" value="PUTATIVE-RELATED"/>
    <property type="match status" value="1"/>
</dbReference>
<feature type="compositionally biased region" description="Basic and acidic residues" evidence="1">
    <location>
        <begin position="1083"/>
        <end position="1224"/>
    </location>
</feature>
<evidence type="ECO:0000313" key="4">
    <source>
        <dbReference type="Proteomes" id="UP001642464"/>
    </source>
</evidence>
<evidence type="ECO:0000259" key="2">
    <source>
        <dbReference type="SMART" id="SM00233"/>
    </source>
</evidence>
<dbReference type="SMART" id="SM00233">
    <property type="entry name" value="PH"/>
    <property type="match status" value="1"/>
</dbReference>
<accession>A0ABP0IY03</accession>
<comment type="caution">
    <text evidence="3">The sequence shown here is derived from an EMBL/GenBank/DDBJ whole genome shotgun (WGS) entry which is preliminary data.</text>
</comment>
<dbReference type="Proteomes" id="UP001642464">
    <property type="component" value="Unassembled WGS sequence"/>
</dbReference>
<dbReference type="Pfam" id="PF00169">
    <property type="entry name" value="PH"/>
    <property type="match status" value="1"/>
</dbReference>
<feature type="region of interest" description="Disordered" evidence="1">
    <location>
        <begin position="1083"/>
        <end position="1248"/>
    </location>
</feature>
<feature type="region of interest" description="Disordered" evidence="1">
    <location>
        <begin position="1289"/>
        <end position="1368"/>
    </location>
</feature>
<dbReference type="PANTHER" id="PTHR38758:SF1">
    <property type="entry name" value="PROTEIN, PUTATIVE-RELATED"/>
    <property type="match status" value="1"/>
</dbReference>
<feature type="compositionally biased region" description="Polar residues" evidence="1">
    <location>
        <begin position="700"/>
        <end position="710"/>
    </location>
</feature>
<dbReference type="InterPro" id="IPR011993">
    <property type="entry name" value="PH-like_dom_sf"/>
</dbReference>
<gene>
    <name evidence="3" type="ORF">SCF082_LOCUS9257</name>
</gene>
<sequence length="1368" mass="150542">MVILSSLEQLLPEDIVKLLGVFDPETLMRRALAQPAATRPLVFKTFGGLLVKCWPCVTAGYDHDLPSTCVEALRMAFALLASDESDELVLASAAVLDELMLAYLNVSVAPMAMVAFFHPAWEFRSIYGTLLMEVLRDLRMALPQLIALKDPDCIWLPNRDQAIELNKAAGLPPRQGVESITDQEALAVEAGCFRASLLWFLAFGGGLARNQDGGHDSTLLVDLGRATRGGAARELRWGDLPPPPATQLVAKLAECSAFRGKWGALFASARAQLVQMMMRFCHSADMMQCRDLVLTTAENLLQLGNDVFQQSYLRFFLSECLSSAISLWHVMGKQLKEGAALNSRACSICADALVMGAVMAPKTCATAPHLLRLMVMAAKVFVLRAGRGDVELLPAAVRKIGQEKMPALAVAALARACWMVKDLVELKALVEGIVQQHLLGLLLETADDSPIAQASAWLLISVAQVTGCQNALVDVFNRGELLGKSPAILLAAASLDTLGSLTQSSRSNMAEVLRQTDLPGAEWTAYRETLAKALTQGQSQGVFTTPLASSGASAASFARWLHLLRDCEQPQPQGGESSKMIPLSGPPLFVYAQPIHSWVSSECHVTLRIDLFNATALSIRDVQAVLSISRPTRMGERGEKMAPWHFAEGLVRPLTSSPLEYIPCRSSATIWRDVYLRFPPKPMSLSLSFSYEKVMPETNLSGLTPASTPMTRGGGEDLWSDEEEEDHPRLHFTCLPISAALSWYFEPFLGFDESRAFPPPLLFAACPHSKTSEAKELGVTSRWTMKGFHQISPPSTDPGRTWRQGDCKCFAGIGCDLQSLLCFILRESESTLEVRSNNEWLLQAVTADLMFWLLAPAGRHGTGVRDPSDGSGRDASGPVRCEAQDARVSRQGRYSAWLKKAKSENARCKLLQSHNTRYFTIDFDSQIIFYSHSTSQKKVSQPIPFRDILGAERLPLPTKSRKGRNAMIFGFILKTKQRTFELFTNSNADAAQWTFSLNAAMEMGKQKMEQLKVLQAQAEVPVRNQDDTPQKAALPTGTRTAAASEEEKETPRRPRQVEAPPAAVLEQEEEALVPPHLLKAEEQAAEKKKEEELAAKKKEEAEAAAKKQEEEAAARKKQVEEQEALRKKEEEAAARKKQEEEEEAAARKQQEEEAAARKKQEEEAAARKKQEDEAAARKKQEEEAAARKKQDEEAAARKKQEEEAARKKQEEEAAAKKQQEEEAAARAMQEAARKEAASPEGEPSIEALEDLADLKAGVKDLLQDAFEQGSLVEALSIFLAQDVHEDAGEASEWQEMMRMEDAQKAKSKKSDGKHEKREKKRQKEEVGTAESKDQKTDEKDLPPLKPRLKLAPLVVPGGAPNDEPASGG</sequence>
<dbReference type="Gene3D" id="2.30.29.30">
    <property type="entry name" value="Pleckstrin-homology domain (PH domain)/Phosphotyrosine-binding domain (PTB)"/>
    <property type="match status" value="1"/>
</dbReference>